<dbReference type="PRINTS" id="PR00109">
    <property type="entry name" value="TYRKINASE"/>
</dbReference>
<dbReference type="PROSITE" id="PS00108">
    <property type="entry name" value="PROTEIN_KINASE_ST"/>
    <property type="match status" value="1"/>
</dbReference>
<sequence>MSQVTQYKRTEVIGRGKFGVVYKGYHKQSKKVVAIKVLELDTQYDEVVDVQQEIQFLADLKNVPNVTHYYGSFLVDTKLWIIMDYCAGGSIRTLLKAGVFEEKYIGVVAREVLSALSAVHKMGVIHRDIKAANILITNEGNVQLCDFGVAVQLTTTASKRATIAGTPFWMAPEVIREGDQYNVKADVWSLGITLYEIATGNPPYCDKGATWAMTMIEKSTPPRLEGREYPVALKECIALCLDENPEERPSADELLKCKLVKTYKNFPTSTLKEVISRYLLWRDRNSSRDSVFINMEDEPAAEDNQIQMKWDFDSLSSKEYIIENDIHLNDNEDQLRTNGMDENDYTFTTQPTYTYQTNGGNDTITNSNAFSFTSSGSKLNTADRSNQGTRSATTNGTTAPKSLMSLFEEDSTSDSEEFNDYKVPQIPNLSNLLSDSSNNNSSPTIEIPDMESLAKISKQPSSTQLSLNRSMSQSYNEEGMTKLNKPPQLVHSHSSSAALDSRHNSPNSNRPRQRTISNSYGSVPSHPGMDPMGPHTPSFASEFSQIRNTPSPSTQPPFPSDSMATASPSKSMRALHSNNNPMLQPINFKSGAENPSSNKPMASTLSAMSSANTSNQSMNSATNSNQSANHSTASIATSTVPSNSKKEKPSLRIQMPVPFNSFNLQALTNENTDGKKPDENVNQFGINPALVNNMASMTPVTEKDSLLGEGETRESRADSGPGAQRHPSSKKISAMMGPKTAPVTIPTQPNTPVFFGSRNPTLTNVGISSATASASNLNASTSNANASMKSDKFPKIPELNGEMFSDAVPKSRITQELENMIKLFSQGLDALESAL</sequence>
<evidence type="ECO:0000256" key="8">
    <source>
        <dbReference type="ARBA" id="ARBA00047899"/>
    </source>
</evidence>
<dbReference type="GO" id="GO:0004674">
    <property type="term" value="F:protein serine/threonine kinase activity"/>
    <property type="evidence" value="ECO:0007669"/>
    <property type="project" value="UniProtKB-KW"/>
</dbReference>
<comment type="catalytic activity">
    <reaction evidence="8">
        <text>L-threonyl-[protein] + ATP = O-phospho-L-threonyl-[protein] + ADP + H(+)</text>
        <dbReference type="Rhea" id="RHEA:46608"/>
        <dbReference type="Rhea" id="RHEA-COMP:11060"/>
        <dbReference type="Rhea" id="RHEA-COMP:11605"/>
        <dbReference type="ChEBI" id="CHEBI:15378"/>
        <dbReference type="ChEBI" id="CHEBI:30013"/>
        <dbReference type="ChEBI" id="CHEBI:30616"/>
        <dbReference type="ChEBI" id="CHEBI:61977"/>
        <dbReference type="ChEBI" id="CHEBI:456216"/>
        <dbReference type="EC" id="2.7.11.1"/>
    </reaction>
</comment>
<dbReference type="PROSITE" id="PS00107">
    <property type="entry name" value="PROTEIN_KINASE_ATP"/>
    <property type="match status" value="1"/>
</dbReference>
<feature type="compositionally biased region" description="Polar residues" evidence="11">
    <location>
        <begin position="593"/>
        <end position="643"/>
    </location>
</feature>
<evidence type="ECO:0000256" key="6">
    <source>
        <dbReference type="ARBA" id="ARBA00022777"/>
    </source>
</evidence>
<comment type="caution">
    <text evidence="13">The sequence shown here is derived from an EMBL/GenBank/DDBJ whole genome shotgun (WGS) entry which is preliminary data.</text>
</comment>
<evidence type="ECO:0000313" key="14">
    <source>
        <dbReference type="Proteomes" id="UP000195602"/>
    </source>
</evidence>
<name>A0AA91PWH0_CLALS</name>
<feature type="region of interest" description="Disordered" evidence="11">
    <location>
        <begin position="375"/>
        <end position="402"/>
    </location>
</feature>
<dbReference type="GO" id="GO:0030447">
    <property type="term" value="P:filamentous growth"/>
    <property type="evidence" value="ECO:0007669"/>
    <property type="project" value="UniProtKB-ARBA"/>
</dbReference>
<feature type="binding site" evidence="10">
    <location>
        <position position="36"/>
    </location>
    <ligand>
        <name>ATP</name>
        <dbReference type="ChEBI" id="CHEBI:30616"/>
    </ligand>
</feature>
<keyword evidence="6 13" id="KW-0418">Kinase</keyword>
<evidence type="ECO:0000256" key="11">
    <source>
        <dbReference type="SAM" id="MobiDB-lite"/>
    </source>
</evidence>
<dbReference type="PANTHER" id="PTHR48012:SF10">
    <property type="entry name" value="FI20177P1"/>
    <property type="match status" value="1"/>
</dbReference>
<dbReference type="PANTHER" id="PTHR48012">
    <property type="entry name" value="STERILE20-LIKE KINASE, ISOFORM B-RELATED"/>
    <property type="match status" value="1"/>
</dbReference>
<dbReference type="KEGG" id="clus:A9F13_19g00583"/>
<feature type="compositionally biased region" description="Polar residues" evidence="11">
    <location>
        <begin position="375"/>
        <end position="400"/>
    </location>
</feature>
<evidence type="ECO:0000256" key="4">
    <source>
        <dbReference type="ARBA" id="ARBA00022679"/>
    </source>
</evidence>
<feature type="compositionally biased region" description="Polar residues" evidence="11">
    <location>
        <begin position="458"/>
        <end position="476"/>
    </location>
</feature>
<dbReference type="AlphaFoldDB" id="A0AA91PWH0"/>
<dbReference type="InterPro" id="IPR008271">
    <property type="entry name" value="Ser/Thr_kinase_AS"/>
</dbReference>
<dbReference type="EMBL" id="LYUB02000019">
    <property type="protein sequence ID" value="OVF06656.1"/>
    <property type="molecule type" value="Genomic_DNA"/>
</dbReference>
<dbReference type="Proteomes" id="UP000195602">
    <property type="component" value="Unassembled WGS sequence"/>
</dbReference>
<dbReference type="InterPro" id="IPR000719">
    <property type="entry name" value="Prot_kinase_dom"/>
</dbReference>
<evidence type="ECO:0000256" key="10">
    <source>
        <dbReference type="PROSITE-ProRule" id="PRU10141"/>
    </source>
</evidence>
<evidence type="ECO:0000259" key="12">
    <source>
        <dbReference type="PROSITE" id="PS50011"/>
    </source>
</evidence>
<evidence type="ECO:0000256" key="3">
    <source>
        <dbReference type="ARBA" id="ARBA00022527"/>
    </source>
</evidence>
<evidence type="ECO:0000256" key="1">
    <source>
        <dbReference type="ARBA" id="ARBA00008874"/>
    </source>
</evidence>
<evidence type="ECO:0000313" key="13">
    <source>
        <dbReference type="EMBL" id="OVF06656.1"/>
    </source>
</evidence>
<dbReference type="GO" id="GO:0005737">
    <property type="term" value="C:cytoplasm"/>
    <property type="evidence" value="ECO:0007669"/>
    <property type="project" value="TreeGrafter"/>
</dbReference>
<dbReference type="SUPFAM" id="SSF56112">
    <property type="entry name" value="Protein kinase-like (PK-like)"/>
    <property type="match status" value="1"/>
</dbReference>
<keyword evidence="7 10" id="KW-0067">ATP-binding</keyword>
<feature type="domain" description="Protein kinase" evidence="12">
    <location>
        <begin position="7"/>
        <end position="266"/>
    </location>
</feature>
<evidence type="ECO:0000256" key="2">
    <source>
        <dbReference type="ARBA" id="ARBA00012513"/>
    </source>
</evidence>
<evidence type="ECO:0000256" key="9">
    <source>
        <dbReference type="ARBA" id="ARBA00048679"/>
    </source>
</evidence>
<reference evidence="13 14" key="1">
    <citation type="submission" date="2017-04" db="EMBL/GenBank/DDBJ databases">
        <title>Draft genome of the yeast Clavispora lusitaniae type strain CBS 6936.</title>
        <authorList>
            <person name="Durrens P."/>
            <person name="Klopp C."/>
            <person name="Biteau N."/>
            <person name="Fitton-Ouhabi V."/>
            <person name="Dementhon K."/>
            <person name="Accoceberry I."/>
            <person name="Sherman D.J."/>
            <person name="Noel T."/>
        </authorList>
    </citation>
    <scope>NUCLEOTIDE SEQUENCE [LARGE SCALE GENOMIC DNA]</scope>
    <source>
        <strain evidence="13 14">CBS 6936</strain>
    </source>
</reference>
<dbReference type="FunFam" id="1.10.510.10:FF:000499">
    <property type="entry name" value="Serine/threonine-protein kinase KIC1"/>
    <property type="match status" value="1"/>
</dbReference>
<gene>
    <name evidence="13" type="ORF">A9F13_19g00583</name>
</gene>
<dbReference type="InterPro" id="IPR001245">
    <property type="entry name" value="Ser-Thr/Tyr_kinase_cat_dom"/>
</dbReference>
<feature type="compositionally biased region" description="Polar residues" evidence="11">
    <location>
        <begin position="491"/>
        <end position="522"/>
    </location>
</feature>
<comment type="similarity">
    <text evidence="1">Belongs to the protein kinase superfamily. STE Ser/Thr protein kinase family. STE20 subfamily.</text>
</comment>
<feature type="region of interest" description="Disordered" evidence="11">
    <location>
        <begin position="704"/>
        <end position="736"/>
    </location>
</feature>
<keyword evidence="4" id="KW-0808">Transferase</keyword>
<accession>A0AA91PWH0</accession>
<dbReference type="Gene3D" id="1.10.510.10">
    <property type="entry name" value="Transferase(Phosphotransferase) domain 1"/>
    <property type="match status" value="1"/>
</dbReference>
<evidence type="ECO:0000256" key="7">
    <source>
        <dbReference type="ARBA" id="ARBA00022840"/>
    </source>
</evidence>
<dbReference type="SMART" id="SM00220">
    <property type="entry name" value="S_TKc"/>
    <property type="match status" value="1"/>
</dbReference>
<protein>
    <recommendedName>
        <fullName evidence="2">non-specific serine/threonine protein kinase</fullName>
        <ecNumber evidence="2">2.7.11.1</ecNumber>
    </recommendedName>
</protein>
<proteinExistence type="inferred from homology"/>
<dbReference type="InterPro" id="IPR050629">
    <property type="entry name" value="STE20/SPS1-PAK"/>
</dbReference>
<organism evidence="13 14">
    <name type="scientific">Clavispora lusitaniae</name>
    <name type="common">Candida lusitaniae</name>
    <dbReference type="NCBI Taxonomy" id="36911"/>
    <lineage>
        <taxon>Eukaryota</taxon>
        <taxon>Fungi</taxon>
        <taxon>Dikarya</taxon>
        <taxon>Ascomycota</taxon>
        <taxon>Saccharomycotina</taxon>
        <taxon>Pichiomycetes</taxon>
        <taxon>Metschnikowiaceae</taxon>
        <taxon>Clavispora</taxon>
    </lineage>
</organism>
<dbReference type="Pfam" id="PF00069">
    <property type="entry name" value="Pkinase"/>
    <property type="match status" value="1"/>
</dbReference>
<feature type="compositionally biased region" description="Polar residues" evidence="11">
    <location>
        <begin position="563"/>
        <end position="582"/>
    </location>
</feature>
<feature type="compositionally biased region" description="Polar residues" evidence="11">
    <location>
        <begin position="538"/>
        <end position="549"/>
    </location>
</feature>
<dbReference type="InterPro" id="IPR011009">
    <property type="entry name" value="Kinase-like_dom_sf"/>
</dbReference>
<keyword evidence="5 10" id="KW-0547">Nucleotide-binding</keyword>
<dbReference type="InterPro" id="IPR017441">
    <property type="entry name" value="Protein_kinase_ATP_BS"/>
</dbReference>
<dbReference type="PROSITE" id="PS50011">
    <property type="entry name" value="PROTEIN_KINASE_DOM"/>
    <property type="match status" value="1"/>
</dbReference>
<dbReference type="GO" id="GO:0005524">
    <property type="term" value="F:ATP binding"/>
    <property type="evidence" value="ECO:0007669"/>
    <property type="project" value="UniProtKB-UniRule"/>
</dbReference>
<dbReference type="EC" id="2.7.11.1" evidence="2"/>
<comment type="catalytic activity">
    <reaction evidence="9">
        <text>L-seryl-[protein] + ATP = O-phospho-L-seryl-[protein] + ADP + H(+)</text>
        <dbReference type="Rhea" id="RHEA:17989"/>
        <dbReference type="Rhea" id="RHEA-COMP:9863"/>
        <dbReference type="Rhea" id="RHEA-COMP:11604"/>
        <dbReference type="ChEBI" id="CHEBI:15378"/>
        <dbReference type="ChEBI" id="CHEBI:29999"/>
        <dbReference type="ChEBI" id="CHEBI:30616"/>
        <dbReference type="ChEBI" id="CHEBI:83421"/>
        <dbReference type="ChEBI" id="CHEBI:456216"/>
        <dbReference type="EC" id="2.7.11.1"/>
    </reaction>
</comment>
<feature type="compositionally biased region" description="Basic and acidic residues" evidence="11">
    <location>
        <begin position="704"/>
        <end position="717"/>
    </location>
</feature>
<evidence type="ECO:0000256" key="5">
    <source>
        <dbReference type="ARBA" id="ARBA00022741"/>
    </source>
</evidence>
<keyword evidence="3 13" id="KW-0723">Serine/threonine-protein kinase</keyword>
<feature type="region of interest" description="Disordered" evidence="11">
    <location>
        <begin position="456"/>
        <end position="657"/>
    </location>
</feature>